<comment type="caution">
    <text evidence="1">The sequence shown here is derived from an EMBL/GenBank/DDBJ whole genome shotgun (WGS) entry which is preliminary data.</text>
</comment>
<organism evidence="1 2">
    <name type="scientific">Dermacentor silvarum</name>
    <name type="common">Tick</name>
    <dbReference type="NCBI Taxonomy" id="543639"/>
    <lineage>
        <taxon>Eukaryota</taxon>
        <taxon>Metazoa</taxon>
        <taxon>Ecdysozoa</taxon>
        <taxon>Arthropoda</taxon>
        <taxon>Chelicerata</taxon>
        <taxon>Arachnida</taxon>
        <taxon>Acari</taxon>
        <taxon>Parasitiformes</taxon>
        <taxon>Ixodida</taxon>
        <taxon>Ixodoidea</taxon>
        <taxon>Ixodidae</taxon>
        <taxon>Rhipicephalinae</taxon>
        <taxon>Dermacentor</taxon>
    </lineage>
</organism>
<evidence type="ECO:0000313" key="2">
    <source>
        <dbReference type="Proteomes" id="UP000821865"/>
    </source>
</evidence>
<gene>
    <name evidence="1" type="ORF">HPB49_016514</name>
</gene>
<evidence type="ECO:0000313" key="1">
    <source>
        <dbReference type="EMBL" id="KAH7974548.1"/>
    </source>
</evidence>
<protein>
    <submittedName>
        <fullName evidence="1">Uncharacterized protein</fullName>
    </submittedName>
</protein>
<sequence length="1076" mass="115799">MPPRFALLKRLASQSVLPSSGRLASVSYESSMDGAEFWRLRIVGFDAFSGRRGKNMENGGEWERRVRASWAQSPEAPTWLLVLSLPLRGALSRMAARLGFRLTTALLAGLRKEPVVCLGVPVLRLRAPRSSSATARCRRSPFRVETLTTVEIPGVRLRHLAYVLCAGYLPAEDAVLIPIGASSASLYLTSLGSWPHLGSGEPSRVCAKNLPRGIPAIPGRCEVQLSLKARTAADRPGAEETPGSCLPRRHARMLRHCPDRLAPDRSELLKCFPKGSRVQDVLTGAIRAVADADVILSGEGRDLSSAVPTRPSASRISVDFEARETSPSLCACLKVDEEGATTMRIYHVNMEPREATKQETASRKAVPNATASPTKTTTPDSAEMETIANIKFAEFPRKKSDRPSRTKATPRSLAVPKTSEAPPADDEAPPETKALSSERDDARPTSKAGSAAVTTVSLQPNSMADGRGRSGGGSAARGQPKRRPVPAVGAGRRTPTESTPRPKRVPIKNGAPAETTKPPPPANVGKPSPPAVAGKQPPPAKAGKPQPPATAGKPSRPAVAGKPPPAAATIKPPPPPGVAGKSPFPAIAGKPSATADTPPPPAKAGKPAPPPAIVGKLPIPVSTQRPLHDGDQTKATTPAAKPEPEPDATTKADAAGLGTSSVPAGGSGAAGGHHVVEPDGKPEPEVKRPDEDDEDEEDDGMSFEERIVPPGLTGRGDETGDHGVEHVRPDRQTARQPTAPPGEAAHRNDADVTPGETSGDYDDDDRPGIVGGLKKEHPLHWDKRKALLLCTVGSTLTDEAVYPVKEKLCDHYVFTHVTVLGSELGTNYGISAYMTFRKTAAFSRSSGRLCRGRRWKTGRCERQSRVSAPLFDPRRTKLPDYYTVTRWNRTSVTMFNLFSLKQQKQQQQQQEVGRRVNGRPSAALMRVTKDIGELDLPKTCQTVFPNPDDLTNFKVIICPDEGFYQNGRFVFSFVVGPNYPHEPPKVKCETRVFHPNIDLEGNVCLNILREDWKPVLTVGAIVLGLQFLLLEPNTQDPLNKEAAEVLLQNRQLFRQYVKDAMCGGRVGNARFERCLK</sequence>
<keyword evidence="2" id="KW-1185">Reference proteome</keyword>
<dbReference type="EMBL" id="CM023479">
    <property type="protein sequence ID" value="KAH7974548.1"/>
    <property type="molecule type" value="Genomic_DNA"/>
</dbReference>
<dbReference type="Proteomes" id="UP000821865">
    <property type="component" value="Chromosome 10"/>
</dbReference>
<reference evidence="1" key="1">
    <citation type="submission" date="2020-05" db="EMBL/GenBank/DDBJ databases">
        <title>Large-scale comparative analyses of tick genomes elucidate their genetic diversity and vector capacities.</title>
        <authorList>
            <person name="Jia N."/>
            <person name="Wang J."/>
            <person name="Shi W."/>
            <person name="Du L."/>
            <person name="Sun Y."/>
            <person name="Zhan W."/>
            <person name="Jiang J."/>
            <person name="Wang Q."/>
            <person name="Zhang B."/>
            <person name="Ji P."/>
            <person name="Sakyi L.B."/>
            <person name="Cui X."/>
            <person name="Yuan T."/>
            <person name="Jiang B."/>
            <person name="Yang W."/>
            <person name="Lam T.T.-Y."/>
            <person name="Chang Q."/>
            <person name="Ding S."/>
            <person name="Wang X."/>
            <person name="Zhu J."/>
            <person name="Ruan X."/>
            <person name="Zhao L."/>
            <person name="Wei J."/>
            <person name="Que T."/>
            <person name="Du C."/>
            <person name="Cheng J."/>
            <person name="Dai P."/>
            <person name="Han X."/>
            <person name="Huang E."/>
            <person name="Gao Y."/>
            <person name="Liu J."/>
            <person name="Shao H."/>
            <person name="Ye R."/>
            <person name="Li L."/>
            <person name="Wei W."/>
            <person name="Wang X."/>
            <person name="Wang C."/>
            <person name="Yang T."/>
            <person name="Huo Q."/>
            <person name="Li W."/>
            <person name="Guo W."/>
            <person name="Chen H."/>
            <person name="Zhou L."/>
            <person name="Ni X."/>
            <person name="Tian J."/>
            <person name="Zhou Y."/>
            <person name="Sheng Y."/>
            <person name="Liu T."/>
            <person name="Pan Y."/>
            <person name="Xia L."/>
            <person name="Li J."/>
            <person name="Zhao F."/>
            <person name="Cao W."/>
        </authorList>
    </citation>
    <scope>NUCLEOTIDE SEQUENCE</scope>
    <source>
        <strain evidence="1">Dsil-2018</strain>
    </source>
</reference>
<accession>A0ACB8DQA9</accession>
<name>A0ACB8DQA9_DERSI</name>
<proteinExistence type="predicted"/>